<feature type="compositionally biased region" description="Basic and acidic residues" evidence="1">
    <location>
        <begin position="18"/>
        <end position="32"/>
    </location>
</feature>
<protein>
    <submittedName>
        <fullName evidence="4">EamA-like transporter family</fullName>
    </submittedName>
</protein>
<dbReference type="PANTHER" id="PTHR22911">
    <property type="entry name" value="ACYL-MALONYL CONDENSING ENZYME-RELATED"/>
    <property type="match status" value="1"/>
</dbReference>
<evidence type="ECO:0000256" key="1">
    <source>
        <dbReference type="SAM" id="MobiDB-lite"/>
    </source>
</evidence>
<dbReference type="EMBL" id="CAICTM010000108">
    <property type="protein sequence ID" value="CAB9501447.1"/>
    <property type="molecule type" value="Genomic_DNA"/>
</dbReference>
<feature type="domain" description="EamA" evidence="3">
    <location>
        <begin position="228"/>
        <end position="356"/>
    </location>
</feature>
<feature type="transmembrane region" description="Helical" evidence="2">
    <location>
        <begin position="288"/>
        <end position="308"/>
    </location>
</feature>
<feature type="transmembrane region" description="Helical" evidence="2">
    <location>
        <begin position="224"/>
        <end position="244"/>
    </location>
</feature>
<keyword evidence="2" id="KW-0812">Transmembrane</keyword>
<dbReference type="Pfam" id="PF00892">
    <property type="entry name" value="EamA"/>
    <property type="match status" value="1"/>
</dbReference>
<feature type="transmembrane region" description="Helical" evidence="2">
    <location>
        <begin position="508"/>
        <end position="530"/>
    </location>
</feature>
<dbReference type="OrthoDB" id="74158at2759"/>
<dbReference type="InterPro" id="IPR037185">
    <property type="entry name" value="EmrE-like"/>
</dbReference>
<feature type="transmembrane region" description="Helical" evidence="2">
    <location>
        <begin position="456"/>
        <end position="475"/>
    </location>
</feature>
<feature type="region of interest" description="Disordered" evidence="1">
    <location>
        <begin position="1"/>
        <end position="55"/>
    </location>
</feature>
<reference evidence="4" key="1">
    <citation type="submission" date="2020-06" db="EMBL/GenBank/DDBJ databases">
        <authorList>
            <consortium name="Plant Systems Biology data submission"/>
        </authorList>
    </citation>
    <scope>NUCLEOTIDE SEQUENCE</scope>
    <source>
        <strain evidence="4">D6</strain>
    </source>
</reference>
<evidence type="ECO:0000259" key="3">
    <source>
        <dbReference type="Pfam" id="PF00892"/>
    </source>
</evidence>
<evidence type="ECO:0000313" key="4">
    <source>
        <dbReference type="EMBL" id="CAB9501447.1"/>
    </source>
</evidence>
<keyword evidence="2" id="KW-1133">Transmembrane helix</keyword>
<feature type="transmembrane region" description="Helical" evidence="2">
    <location>
        <begin position="256"/>
        <end position="276"/>
    </location>
</feature>
<organism evidence="4 5">
    <name type="scientific">Seminavis robusta</name>
    <dbReference type="NCBI Taxonomy" id="568900"/>
    <lineage>
        <taxon>Eukaryota</taxon>
        <taxon>Sar</taxon>
        <taxon>Stramenopiles</taxon>
        <taxon>Ochrophyta</taxon>
        <taxon>Bacillariophyta</taxon>
        <taxon>Bacillariophyceae</taxon>
        <taxon>Bacillariophycidae</taxon>
        <taxon>Naviculales</taxon>
        <taxon>Naviculaceae</taxon>
        <taxon>Seminavis</taxon>
    </lineage>
</organism>
<proteinExistence type="predicted"/>
<feature type="compositionally biased region" description="Basic and acidic residues" evidence="1">
    <location>
        <begin position="41"/>
        <end position="55"/>
    </location>
</feature>
<dbReference type="Proteomes" id="UP001153069">
    <property type="component" value="Unassembled WGS sequence"/>
</dbReference>
<evidence type="ECO:0000256" key="2">
    <source>
        <dbReference type="SAM" id="Phobius"/>
    </source>
</evidence>
<dbReference type="SUPFAM" id="SSF103481">
    <property type="entry name" value="Multidrug resistance efflux transporter EmrE"/>
    <property type="match status" value="1"/>
</dbReference>
<feature type="transmembrane region" description="Helical" evidence="2">
    <location>
        <begin position="410"/>
        <end position="436"/>
    </location>
</feature>
<sequence>MTYYSNDGSGSHASLPVPRDEESGNYATEHDGLLGSQSINNDDHEHNHGDDHQEESNLGLLGAIVEGVEYIAEQAQEAAGGFKEVIAETVETAQEAIVEEAQEVRETWVEALDAKDDGESVIFEMGLTRNLSILPGDLEDVAGVHHHEVVEDAQTILPEVVGAFPCCPEKIHDCCRPTQANLMDSPPQSPKAVKDFIDIESGEATPLVEKPCTSTSTATATVPFHAYVTLLGAVVCLSSIGPSLDLQDGVDSSMKIYWRMTGTYMALLPFAANAYVKEGLPKLTNTQWCTFVLAACCYAVMCVAFVLALDFTSVGNAVIFANSQSLLLLIGKAFVGEPISLMEGSGALVAFAGAIFCASDSTASTGNAFSTTGPVVWAGWGDLLALLSAVGGVAYLVFAKSLRQHVSSVFLFMFMIMFAGSFCVLAFLWLSGVYFTVDRDVHHGLWGFMNWQYDRLPLEVWMVVVCNLMGAMGYVRSMQYFDNLTISVATLMEPVVASFMAYGLKVGLLPNTIGWIGNLLVAAGTIAVIYPSSQGKQAAVGH</sequence>
<keyword evidence="5" id="KW-1185">Reference proteome</keyword>
<feature type="compositionally biased region" description="Polar residues" evidence="1">
    <location>
        <begin position="1"/>
        <end position="12"/>
    </location>
</feature>
<keyword evidence="2" id="KW-0472">Membrane</keyword>
<feature type="transmembrane region" description="Helical" evidence="2">
    <location>
        <begin position="375"/>
        <end position="398"/>
    </location>
</feature>
<dbReference type="InterPro" id="IPR000620">
    <property type="entry name" value="EamA_dom"/>
</dbReference>
<dbReference type="PANTHER" id="PTHR22911:SF76">
    <property type="entry name" value="EAMA DOMAIN-CONTAINING PROTEIN"/>
    <property type="match status" value="1"/>
</dbReference>
<dbReference type="AlphaFoldDB" id="A0A9N8H6D4"/>
<name>A0A9N8H6D4_9STRA</name>
<dbReference type="GO" id="GO:0016020">
    <property type="term" value="C:membrane"/>
    <property type="evidence" value="ECO:0007669"/>
    <property type="project" value="InterPro"/>
</dbReference>
<comment type="caution">
    <text evidence="4">The sequence shown here is derived from an EMBL/GenBank/DDBJ whole genome shotgun (WGS) entry which is preliminary data.</text>
</comment>
<gene>
    <name evidence="4" type="ORF">SEMRO_109_G054470.1</name>
</gene>
<evidence type="ECO:0000313" key="5">
    <source>
        <dbReference type="Proteomes" id="UP001153069"/>
    </source>
</evidence>
<feature type="transmembrane region" description="Helical" evidence="2">
    <location>
        <begin position="484"/>
        <end position="502"/>
    </location>
</feature>
<accession>A0A9N8H6D4</accession>